<dbReference type="HOGENOM" id="CLU_3275952_0_0_10"/>
<dbReference type="KEGG" id="rag:B739_1459"/>
<reference evidence="1 2" key="1">
    <citation type="submission" date="2012-09" db="EMBL/GenBank/DDBJ databases">
        <title>Riemerella anatipestifer vaccine strains.</title>
        <authorList>
            <person name="Chun C.A."/>
            <person name="Shu W.M."/>
            <person name="Kang Z.D."/>
            <person name="Jia W.X."/>
        </authorList>
    </citation>
    <scope>NUCLEOTIDE SEQUENCE [LARGE SCALE GENOMIC DNA]</scope>
    <source>
        <strain evidence="1 2">RA-CH-1</strain>
    </source>
</reference>
<evidence type="ECO:0000313" key="1">
    <source>
        <dbReference type="EMBL" id="AFR36056.1"/>
    </source>
</evidence>
<dbReference type="RefSeq" id="WP_014938378.1">
    <property type="nucleotide sequence ID" value="NC_018609.1"/>
</dbReference>
<dbReference type="Proteomes" id="UP000006276">
    <property type="component" value="Chromosome"/>
</dbReference>
<gene>
    <name evidence="1" type="ORF">B739_1459</name>
</gene>
<protein>
    <recommendedName>
        <fullName evidence="3">Exonuclease domain-containing protein</fullName>
    </recommendedName>
</protein>
<dbReference type="AlphaFoldDB" id="J9QTK0"/>
<keyword evidence="2" id="KW-1185">Reference proteome</keyword>
<name>J9QTK0_RIEAN</name>
<accession>J9QTK0</accession>
<evidence type="ECO:0008006" key="3">
    <source>
        <dbReference type="Google" id="ProtNLM"/>
    </source>
</evidence>
<organism evidence="1 2">
    <name type="scientific">Riemerella anatipestifer RA-CH-1</name>
    <dbReference type="NCBI Taxonomy" id="1228997"/>
    <lineage>
        <taxon>Bacteria</taxon>
        <taxon>Pseudomonadati</taxon>
        <taxon>Bacteroidota</taxon>
        <taxon>Flavobacteriia</taxon>
        <taxon>Flavobacteriales</taxon>
        <taxon>Weeksellaceae</taxon>
        <taxon>Riemerella</taxon>
    </lineage>
</organism>
<proteinExistence type="predicted"/>
<evidence type="ECO:0000313" key="2">
    <source>
        <dbReference type="Proteomes" id="UP000006276"/>
    </source>
</evidence>
<dbReference type="PATRIC" id="fig|1228997.3.peg.1456"/>
<sequence>MYSVIDIESNGGAFREECIIEVAIYRYDGHKIVDQLVVHFK</sequence>
<dbReference type="EMBL" id="CP003787">
    <property type="protein sequence ID" value="AFR36056.1"/>
    <property type="molecule type" value="Genomic_DNA"/>
</dbReference>